<dbReference type="WBParaSite" id="NBR_0001196401-mRNA-1">
    <property type="protein sequence ID" value="NBR_0001196401-mRNA-1"/>
    <property type="gene ID" value="NBR_0001196401"/>
</dbReference>
<sequence length="358" mass="39693">MRRQPIFGLVALVEALTTEMAAFNDAFSVYFKPKLSLSAQPPDMGNQQGRRLSRAAIQMENGETSSTLADSLKLTQYQIQLLQSTWSKLKSTSTFTQVFKLLCFKSTTSREMFQKMSIVEGFRTNQCCDLNMHAKVLCDLLDSILTDLQQASKIAQARCMDIGGSHVSMNEKCCGSLWDQLGECLAEKVSRGEPSNPVRLGRHVRAESPSTSAVKPEYHIPSKRRTMEHPQMTGDVARYTGSDRFEADQSKTVHLMPIDNRGVQLIIPLSQPVQPVDLGKAIPPTETTYSLLSPPMSSQPSPAAQFSNGTEEFTLLEGSGYPSSSINVTAPAEKPTSLENDIDYALLDEFFVKQDQWH</sequence>
<evidence type="ECO:0000313" key="2">
    <source>
        <dbReference type="EMBL" id="VDL75554.1"/>
    </source>
</evidence>
<feature type="chain" id="PRO_5043125537" evidence="1">
    <location>
        <begin position="22"/>
        <end position="358"/>
    </location>
</feature>
<dbReference type="EMBL" id="UYSL01020641">
    <property type="protein sequence ID" value="VDL75554.1"/>
    <property type="molecule type" value="Genomic_DNA"/>
</dbReference>
<dbReference type="GO" id="GO:0020037">
    <property type="term" value="F:heme binding"/>
    <property type="evidence" value="ECO:0007669"/>
    <property type="project" value="InterPro"/>
</dbReference>
<organism evidence="4">
    <name type="scientific">Nippostrongylus brasiliensis</name>
    <name type="common">Rat hookworm</name>
    <dbReference type="NCBI Taxonomy" id="27835"/>
    <lineage>
        <taxon>Eukaryota</taxon>
        <taxon>Metazoa</taxon>
        <taxon>Ecdysozoa</taxon>
        <taxon>Nematoda</taxon>
        <taxon>Chromadorea</taxon>
        <taxon>Rhabditida</taxon>
        <taxon>Rhabditina</taxon>
        <taxon>Rhabditomorpha</taxon>
        <taxon>Strongyloidea</taxon>
        <taxon>Heligmosomidae</taxon>
        <taxon>Nippostrongylus</taxon>
    </lineage>
</organism>
<dbReference type="SUPFAM" id="SSF46458">
    <property type="entry name" value="Globin-like"/>
    <property type="match status" value="1"/>
</dbReference>
<dbReference type="Gene3D" id="1.10.490.10">
    <property type="entry name" value="Globins"/>
    <property type="match status" value="1"/>
</dbReference>
<evidence type="ECO:0000256" key="1">
    <source>
        <dbReference type="SAM" id="SignalP"/>
    </source>
</evidence>
<keyword evidence="3" id="KW-1185">Reference proteome</keyword>
<dbReference type="AlphaFoldDB" id="A0A0N4Y755"/>
<accession>A0A0N4Y755</accession>
<evidence type="ECO:0000313" key="4">
    <source>
        <dbReference type="WBParaSite" id="NBR_0001196401-mRNA-1"/>
    </source>
</evidence>
<proteinExistence type="predicted"/>
<feature type="signal peptide" evidence="1">
    <location>
        <begin position="1"/>
        <end position="21"/>
    </location>
</feature>
<reference evidence="2 3" key="2">
    <citation type="submission" date="2018-11" db="EMBL/GenBank/DDBJ databases">
        <authorList>
            <consortium name="Pathogen Informatics"/>
        </authorList>
    </citation>
    <scope>NUCLEOTIDE SEQUENCE [LARGE SCALE GENOMIC DNA]</scope>
</reference>
<keyword evidence="1" id="KW-0732">Signal</keyword>
<evidence type="ECO:0000313" key="3">
    <source>
        <dbReference type="Proteomes" id="UP000271162"/>
    </source>
</evidence>
<gene>
    <name evidence="2" type="ORF">NBR_LOCUS11965</name>
</gene>
<dbReference type="STRING" id="27835.A0A0N4Y755"/>
<dbReference type="GO" id="GO:0019825">
    <property type="term" value="F:oxygen binding"/>
    <property type="evidence" value="ECO:0007669"/>
    <property type="project" value="InterPro"/>
</dbReference>
<dbReference type="Proteomes" id="UP000271162">
    <property type="component" value="Unassembled WGS sequence"/>
</dbReference>
<dbReference type="InterPro" id="IPR012292">
    <property type="entry name" value="Globin/Proto"/>
</dbReference>
<dbReference type="InterPro" id="IPR009050">
    <property type="entry name" value="Globin-like_sf"/>
</dbReference>
<name>A0A0N4Y755_NIPBR</name>
<protein>
    <submittedName>
        <fullName evidence="4">AflR domain-containing protein</fullName>
    </submittedName>
</protein>
<reference evidence="4" key="1">
    <citation type="submission" date="2016-04" db="UniProtKB">
        <authorList>
            <consortium name="WormBaseParasite"/>
        </authorList>
    </citation>
    <scope>IDENTIFICATION</scope>
</reference>